<proteinExistence type="inferred from homology"/>
<evidence type="ECO:0000256" key="6">
    <source>
        <dbReference type="ARBA" id="ARBA00023186"/>
    </source>
</evidence>
<evidence type="ECO:0000256" key="1">
    <source>
        <dbReference type="ARBA" id="ARBA00000971"/>
    </source>
</evidence>
<evidence type="ECO:0000256" key="4">
    <source>
        <dbReference type="ARBA" id="ARBA00022490"/>
    </source>
</evidence>
<reference evidence="12 13" key="1">
    <citation type="submission" date="2020-08" db="EMBL/GenBank/DDBJ databases">
        <title>Acidobacteriota in marine sediments use diverse sulfur dissimilation pathways.</title>
        <authorList>
            <person name="Wasmund K."/>
        </authorList>
    </citation>
    <scope>NUCLEOTIDE SEQUENCE [LARGE SCALE GENOMIC DNA]</scope>
    <source>
        <strain evidence="12">MAG AM4</strain>
    </source>
</reference>
<keyword evidence="5 9" id="KW-0697">Rotamase</keyword>
<comment type="caution">
    <text evidence="12">The sequence shown here is derived from an EMBL/GenBank/DDBJ whole genome shotgun (WGS) entry which is preliminary data.</text>
</comment>
<accession>A0A8J6XV04</accession>
<keyword evidence="7 9" id="KW-0413">Isomerase</keyword>
<keyword evidence="6" id="KW-0143">Chaperone</keyword>
<evidence type="ECO:0000256" key="10">
    <source>
        <dbReference type="RuleBase" id="RU003915"/>
    </source>
</evidence>
<keyword evidence="4" id="KW-0963">Cytoplasm</keyword>
<evidence type="ECO:0000259" key="11">
    <source>
        <dbReference type="PROSITE" id="PS50059"/>
    </source>
</evidence>
<comment type="subcellular location">
    <subcellularLocation>
        <location evidence="2">Cytoplasm</location>
    </subcellularLocation>
</comment>
<dbReference type="EC" id="5.2.1.8" evidence="10"/>
<evidence type="ECO:0000313" key="12">
    <source>
        <dbReference type="EMBL" id="MBD3868962.1"/>
    </source>
</evidence>
<dbReference type="Pfam" id="PF00254">
    <property type="entry name" value="FKBP_C"/>
    <property type="match status" value="1"/>
</dbReference>
<dbReference type="GO" id="GO:0042026">
    <property type="term" value="P:protein refolding"/>
    <property type="evidence" value="ECO:0007669"/>
    <property type="project" value="UniProtKB-ARBA"/>
</dbReference>
<evidence type="ECO:0000256" key="5">
    <source>
        <dbReference type="ARBA" id="ARBA00023110"/>
    </source>
</evidence>
<dbReference type="EMBL" id="JACXWD010000051">
    <property type="protein sequence ID" value="MBD3868962.1"/>
    <property type="molecule type" value="Genomic_DNA"/>
</dbReference>
<evidence type="ECO:0000256" key="9">
    <source>
        <dbReference type="PROSITE-ProRule" id="PRU00277"/>
    </source>
</evidence>
<evidence type="ECO:0000256" key="3">
    <source>
        <dbReference type="ARBA" id="ARBA00006577"/>
    </source>
</evidence>
<dbReference type="AlphaFoldDB" id="A0A8J6XV04"/>
<dbReference type="GO" id="GO:0003755">
    <property type="term" value="F:peptidyl-prolyl cis-trans isomerase activity"/>
    <property type="evidence" value="ECO:0007669"/>
    <property type="project" value="UniProtKB-UniRule"/>
</dbReference>
<dbReference type="SUPFAM" id="SSF54534">
    <property type="entry name" value="FKBP-like"/>
    <property type="match status" value="1"/>
</dbReference>
<comment type="catalytic activity">
    <reaction evidence="1 9 10">
        <text>[protein]-peptidylproline (omega=180) = [protein]-peptidylproline (omega=0)</text>
        <dbReference type="Rhea" id="RHEA:16237"/>
        <dbReference type="Rhea" id="RHEA-COMP:10747"/>
        <dbReference type="Rhea" id="RHEA-COMP:10748"/>
        <dbReference type="ChEBI" id="CHEBI:83833"/>
        <dbReference type="ChEBI" id="CHEBI:83834"/>
        <dbReference type="EC" id="5.2.1.8"/>
    </reaction>
</comment>
<dbReference type="Proteomes" id="UP000648239">
    <property type="component" value="Unassembled WGS sequence"/>
</dbReference>
<evidence type="ECO:0000256" key="7">
    <source>
        <dbReference type="ARBA" id="ARBA00023235"/>
    </source>
</evidence>
<dbReference type="PANTHER" id="PTHR47861:SF3">
    <property type="entry name" value="FKBP-TYPE PEPTIDYL-PROLYL CIS-TRANS ISOMERASE SLYD"/>
    <property type="match status" value="1"/>
</dbReference>
<evidence type="ECO:0000256" key="8">
    <source>
        <dbReference type="ARBA" id="ARBA00037071"/>
    </source>
</evidence>
<dbReference type="Gene3D" id="3.10.50.40">
    <property type="match status" value="1"/>
</dbReference>
<comment type="function">
    <text evidence="8">Also involved in hydrogenase metallocenter assembly, probably by participating in the nickel insertion step. This function in hydrogenase biosynthesis requires chaperone activity and the presence of the metal-binding domain, but not PPIase activity.</text>
</comment>
<evidence type="ECO:0000256" key="2">
    <source>
        <dbReference type="ARBA" id="ARBA00004496"/>
    </source>
</evidence>
<dbReference type="GO" id="GO:0005737">
    <property type="term" value="C:cytoplasm"/>
    <property type="evidence" value="ECO:0007669"/>
    <property type="project" value="UniProtKB-SubCell"/>
</dbReference>
<gene>
    <name evidence="12" type="ORF">IFK94_12615</name>
</gene>
<feature type="domain" description="PPIase FKBP-type" evidence="11">
    <location>
        <begin position="8"/>
        <end position="85"/>
    </location>
</feature>
<protein>
    <recommendedName>
        <fullName evidence="10">Peptidyl-prolyl cis-trans isomerase</fullName>
        <ecNumber evidence="10">5.2.1.8</ecNumber>
    </recommendedName>
</protein>
<dbReference type="InterPro" id="IPR001179">
    <property type="entry name" value="PPIase_FKBP_dom"/>
</dbReference>
<name>A0A8J6XV04_9BACT</name>
<comment type="similarity">
    <text evidence="3 10">Belongs to the FKBP-type PPIase family.</text>
</comment>
<dbReference type="PROSITE" id="PS50059">
    <property type="entry name" value="FKBP_PPIASE"/>
    <property type="match status" value="1"/>
</dbReference>
<organism evidence="12 13">
    <name type="scientific">Candidatus Polarisedimenticola svalbardensis</name>
    <dbReference type="NCBI Taxonomy" id="2886004"/>
    <lineage>
        <taxon>Bacteria</taxon>
        <taxon>Pseudomonadati</taxon>
        <taxon>Acidobacteriota</taxon>
        <taxon>Candidatus Polarisedimenticolia</taxon>
        <taxon>Candidatus Polarisedimenticolales</taxon>
        <taxon>Candidatus Polarisedimenticolaceae</taxon>
        <taxon>Candidatus Polarisedimenticola</taxon>
    </lineage>
</organism>
<sequence length="156" mass="16497">MSLLIGENLVVSMHYKLTDDDGNVLDSSEGAEPLAYLHGSGSIIPGLEKAMVGKVEGDSLKVKVEPADGYGDVNPEFIQAVNKSAFDGVDAIEPGMAFEAQAPDGSVQRILVKEVNGDEVTIDANHPLAGFVLNFDVEVVGVREATEEEVSHGHAH</sequence>
<evidence type="ECO:0000313" key="13">
    <source>
        <dbReference type="Proteomes" id="UP000648239"/>
    </source>
</evidence>
<dbReference type="InterPro" id="IPR046357">
    <property type="entry name" value="PPIase_dom_sf"/>
</dbReference>
<dbReference type="PANTHER" id="PTHR47861">
    <property type="entry name" value="FKBP-TYPE PEPTIDYL-PROLYL CIS-TRANS ISOMERASE SLYD"/>
    <property type="match status" value="1"/>
</dbReference>